<dbReference type="PANTHER" id="PTHR37692">
    <property type="entry name" value="HYPOTHETICAL MEMBRANE SPANNING PROTEIN"/>
    <property type="match status" value="1"/>
</dbReference>
<dbReference type="HOGENOM" id="CLU_104065_2_0_0"/>
<keyword evidence="3" id="KW-1185">Reference proteome</keyword>
<feature type="transmembrane region" description="Helical" evidence="1">
    <location>
        <begin position="122"/>
        <end position="140"/>
    </location>
</feature>
<organism evidence="2 3">
    <name type="scientific">Coraliomargarita akajimensis (strain DSM 45221 / IAM 15411 / JCM 23193 / KCTC 12865 / 04OKA010-24)</name>
    <dbReference type="NCBI Taxonomy" id="583355"/>
    <lineage>
        <taxon>Bacteria</taxon>
        <taxon>Pseudomonadati</taxon>
        <taxon>Verrucomicrobiota</taxon>
        <taxon>Opitutia</taxon>
        <taxon>Puniceicoccales</taxon>
        <taxon>Coraliomargaritaceae</taxon>
        <taxon>Coraliomargarita</taxon>
    </lineage>
</organism>
<evidence type="ECO:0008006" key="4">
    <source>
        <dbReference type="Google" id="ProtNLM"/>
    </source>
</evidence>
<dbReference type="InterPro" id="IPR007352">
    <property type="entry name" value="DUF420"/>
</dbReference>
<dbReference type="eggNOG" id="COG2322">
    <property type="taxonomic scope" value="Bacteria"/>
</dbReference>
<feature type="transmembrane region" description="Helical" evidence="1">
    <location>
        <begin position="78"/>
        <end position="101"/>
    </location>
</feature>
<dbReference type="Pfam" id="PF04238">
    <property type="entry name" value="DUF420"/>
    <property type="match status" value="1"/>
</dbReference>
<protein>
    <recommendedName>
        <fullName evidence="4">DUF420 domain-containing protein</fullName>
    </recommendedName>
</protein>
<keyword evidence="1" id="KW-1133">Transmembrane helix</keyword>
<feature type="transmembrane region" description="Helical" evidence="1">
    <location>
        <begin position="41"/>
        <end position="58"/>
    </location>
</feature>
<dbReference type="Proteomes" id="UP000000925">
    <property type="component" value="Chromosome"/>
</dbReference>
<dbReference type="PANTHER" id="PTHR37692:SF1">
    <property type="entry name" value="DUF420 DOMAIN-CONTAINING PROTEIN"/>
    <property type="match status" value="1"/>
</dbReference>
<dbReference type="AlphaFoldDB" id="D5EPE5"/>
<evidence type="ECO:0000313" key="2">
    <source>
        <dbReference type="EMBL" id="ADE53682.1"/>
    </source>
</evidence>
<proteinExistence type="predicted"/>
<gene>
    <name evidence="2" type="ordered locus">Caka_0657</name>
</gene>
<reference evidence="2 3" key="1">
    <citation type="journal article" date="2010" name="Stand. Genomic Sci.">
        <title>Complete genome sequence of Coraliomargarita akajimensis type strain (04OKA010-24).</title>
        <authorList>
            <person name="Mavromatis K."/>
            <person name="Abt B."/>
            <person name="Brambilla E."/>
            <person name="Lapidus A."/>
            <person name="Copeland A."/>
            <person name="Deshpande S."/>
            <person name="Nolan M."/>
            <person name="Lucas S."/>
            <person name="Tice H."/>
            <person name="Cheng J.F."/>
            <person name="Han C."/>
            <person name="Detter J.C."/>
            <person name="Woyke T."/>
            <person name="Goodwin L."/>
            <person name="Pitluck S."/>
            <person name="Held B."/>
            <person name="Brettin T."/>
            <person name="Tapia R."/>
            <person name="Ivanova N."/>
            <person name="Mikhailova N."/>
            <person name="Pati A."/>
            <person name="Liolios K."/>
            <person name="Chen A."/>
            <person name="Palaniappan K."/>
            <person name="Land M."/>
            <person name="Hauser L."/>
            <person name="Chang Y.J."/>
            <person name="Jeffries C.D."/>
            <person name="Rohde M."/>
            <person name="Goker M."/>
            <person name="Bristow J."/>
            <person name="Eisen J.A."/>
            <person name="Markowitz V."/>
            <person name="Hugenholtz P."/>
            <person name="Klenk H.P."/>
            <person name="Kyrpides N.C."/>
        </authorList>
    </citation>
    <scope>NUCLEOTIDE SEQUENCE [LARGE SCALE GENOMIC DNA]</scope>
    <source>
        <strain evidence="3">DSM 45221 / IAM 15411 / JCM 23193 / KCTC 12865</strain>
    </source>
</reference>
<feature type="transmembrane region" description="Helical" evidence="1">
    <location>
        <begin position="12"/>
        <end position="29"/>
    </location>
</feature>
<dbReference type="RefSeq" id="WP_013042406.1">
    <property type="nucleotide sequence ID" value="NC_014008.1"/>
</dbReference>
<sequence>MSFTETLPSLNAALNACATLLLTTGFACIKVKKEQAHRLCMLGAFAVSVIFLIFYVLHKVLVQGVHTAFEGDGLWRPIYYGMLISHILLAMLIVPLILRTLTLALQGKRELHQKWAQWTFPIWYYVSVTGVLIYFFLYQWF</sequence>
<name>D5EPE5_CORAD</name>
<keyword evidence="1" id="KW-0812">Transmembrane</keyword>
<dbReference type="OrthoDB" id="9811380at2"/>
<evidence type="ECO:0000313" key="3">
    <source>
        <dbReference type="Proteomes" id="UP000000925"/>
    </source>
</evidence>
<dbReference type="STRING" id="583355.Caka_0657"/>
<accession>D5EPE5</accession>
<dbReference type="KEGG" id="caa:Caka_0657"/>
<dbReference type="EMBL" id="CP001998">
    <property type="protein sequence ID" value="ADE53682.1"/>
    <property type="molecule type" value="Genomic_DNA"/>
</dbReference>
<evidence type="ECO:0000256" key="1">
    <source>
        <dbReference type="SAM" id="Phobius"/>
    </source>
</evidence>
<keyword evidence="1" id="KW-0472">Membrane</keyword>